<organism evidence="1 2">
    <name type="scientific">Nitrincola tapanii</name>
    <dbReference type="NCBI Taxonomy" id="1708751"/>
    <lineage>
        <taxon>Bacteria</taxon>
        <taxon>Pseudomonadati</taxon>
        <taxon>Pseudomonadota</taxon>
        <taxon>Gammaproteobacteria</taxon>
        <taxon>Oceanospirillales</taxon>
        <taxon>Oceanospirillaceae</taxon>
        <taxon>Nitrincola</taxon>
    </lineage>
</organism>
<name>A0A5A9W960_9GAMM</name>
<dbReference type="InterPro" id="IPR017034">
    <property type="entry name" value="Abi_system_AbiD/AbiF"/>
</dbReference>
<accession>A0A5A9W960</accession>
<dbReference type="RefSeq" id="WP_149389819.1">
    <property type="nucleotide sequence ID" value="NZ_SMRS01000001.1"/>
</dbReference>
<gene>
    <name evidence="1" type="ORF">E1H14_02290</name>
</gene>
<comment type="caution">
    <text evidence="1">The sequence shown here is derived from an EMBL/GenBank/DDBJ whole genome shotgun (WGS) entry which is preliminary data.</text>
</comment>
<keyword evidence="2" id="KW-1185">Reference proteome</keyword>
<proteinExistence type="predicted"/>
<dbReference type="InterPro" id="IPR011664">
    <property type="entry name" value="Abi_system_AbiD/AbiF-like"/>
</dbReference>
<evidence type="ECO:0000313" key="2">
    <source>
        <dbReference type="Proteomes" id="UP000325302"/>
    </source>
</evidence>
<dbReference type="AlphaFoldDB" id="A0A5A9W960"/>
<sequence length="323" mass="37768">MSYSRPWLSYEQQLEQLKDRGMQVSDDAAALTSLEQFGYYRLSAYWYPFRHKEFDEAGRLSHITDSFIPNTELRDAVKLYLFDKKLRLLLLDALERIEIALRVDIAHLLGRLDTFAHTKPDKLHKSFANKTKGGGKPTAFNAWTRKRIHVEARSKEDFVEHYKAKHGTDLPIWVAVETWDFGALSQLFAMMKVKHQTQIAMQYGVADWEAFQSWLRSLNYLRNICAHHSRLWNRNIVDQPSLPESGALEWLDMLRGRNLSDEELISRPFLLMAICRHMVLQLNSSSRWHLRVKEHLEEFPAVASDYKIGFEAMGAPDGWDAWW</sequence>
<dbReference type="Proteomes" id="UP000325302">
    <property type="component" value="Unassembled WGS sequence"/>
</dbReference>
<dbReference type="Pfam" id="PF07751">
    <property type="entry name" value="Abi_2"/>
    <property type="match status" value="1"/>
</dbReference>
<dbReference type="EMBL" id="SMRS01000001">
    <property type="protein sequence ID" value="KAA0876569.1"/>
    <property type="molecule type" value="Genomic_DNA"/>
</dbReference>
<protein>
    <submittedName>
        <fullName evidence="1">Abi family protein</fullName>
    </submittedName>
</protein>
<evidence type="ECO:0000313" key="1">
    <source>
        <dbReference type="EMBL" id="KAA0876569.1"/>
    </source>
</evidence>
<dbReference type="PIRSF" id="PIRSF034934">
    <property type="entry name" value="AbiF_AbiD"/>
    <property type="match status" value="1"/>
</dbReference>
<reference evidence="1 2" key="1">
    <citation type="submission" date="2019-03" db="EMBL/GenBank/DDBJ databases">
        <title>Nitrincola sp. nov. isolated from an Indian soda lake.</title>
        <authorList>
            <person name="Joshi A."/>
            <person name="Thite S.V."/>
            <person name="Joseph N."/>
            <person name="Dhotre D."/>
            <person name="Moorthy M."/>
            <person name="Shouche Y.S."/>
        </authorList>
    </citation>
    <scope>NUCLEOTIDE SEQUENCE [LARGE SCALE GENOMIC DNA]</scope>
    <source>
        <strain evidence="1 2">MEB193</strain>
    </source>
</reference>
<dbReference type="OrthoDB" id="5363652at2"/>